<feature type="active site" description="Proton acceptor" evidence="8">
    <location>
        <position position="194"/>
    </location>
</feature>
<dbReference type="PRINTS" id="PR00077">
    <property type="entry name" value="GPDHDRGNASE"/>
</dbReference>
<protein>
    <recommendedName>
        <fullName evidence="12">Glycerol-3-phosphate dehydrogenase</fullName>
        <ecNumber evidence="12">1.1.1.94</ecNumber>
    </recommendedName>
</protein>
<name>A0A059XMA5_9BACT</name>
<keyword evidence="6" id="KW-0594">Phospholipid biosynthesis</keyword>
<keyword evidence="3 11" id="KW-0560">Oxidoreductase</keyword>
<evidence type="ECO:0000256" key="3">
    <source>
        <dbReference type="ARBA" id="ARBA00023002"/>
    </source>
</evidence>
<reference evidence="15 16" key="1">
    <citation type="journal article" date="2014" name="Genome Announc.">
        <title>Complete Genome Sequence of the Bovine Mastitis Pathogen Mycoplasma californicum Strain ST-6T (ATCC 33461T).</title>
        <authorList>
            <person name="Calcutt M.J."/>
            <person name="Foecking M.F."/>
            <person name="Fox L.K."/>
        </authorList>
    </citation>
    <scope>NUCLEOTIDE SEQUENCE [LARGE SCALE GENOMIC DNA]</scope>
    <source>
        <strain evidence="15 16">ST-6</strain>
    </source>
</reference>
<dbReference type="InterPro" id="IPR011128">
    <property type="entry name" value="G3P_DH_NAD-dep_N"/>
</dbReference>
<dbReference type="GO" id="GO:0051287">
    <property type="term" value="F:NAD binding"/>
    <property type="evidence" value="ECO:0007669"/>
    <property type="project" value="InterPro"/>
</dbReference>
<evidence type="ECO:0000259" key="13">
    <source>
        <dbReference type="Pfam" id="PF01210"/>
    </source>
</evidence>
<evidence type="ECO:0000256" key="5">
    <source>
        <dbReference type="ARBA" id="ARBA00023098"/>
    </source>
</evidence>
<evidence type="ECO:0000256" key="7">
    <source>
        <dbReference type="ARBA" id="ARBA00023264"/>
    </source>
</evidence>
<dbReference type="eggNOG" id="COG0240">
    <property type="taxonomic scope" value="Bacteria"/>
</dbReference>
<feature type="binding site" evidence="9">
    <location>
        <begin position="260"/>
        <end position="261"/>
    </location>
    <ligand>
        <name>substrate</name>
    </ligand>
</feature>
<evidence type="ECO:0000313" key="16">
    <source>
        <dbReference type="Proteomes" id="UP000027088"/>
    </source>
</evidence>
<dbReference type="InterPro" id="IPR008927">
    <property type="entry name" value="6-PGluconate_DH-like_C_sf"/>
</dbReference>
<feature type="binding site" evidence="10">
    <location>
        <position position="143"/>
    </location>
    <ligand>
        <name>NAD(+)</name>
        <dbReference type="ChEBI" id="CHEBI:57540"/>
    </ligand>
</feature>
<dbReference type="PANTHER" id="PTHR11728:SF1">
    <property type="entry name" value="GLYCEROL-3-PHOSPHATE DEHYDROGENASE [NAD(+)] 2, CHLOROPLASTIC"/>
    <property type="match status" value="1"/>
</dbReference>
<evidence type="ECO:0000259" key="14">
    <source>
        <dbReference type="Pfam" id="PF07479"/>
    </source>
</evidence>
<evidence type="ECO:0000313" key="15">
    <source>
        <dbReference type="EMBL" id="AIA29649.1"/>
    </source>
</evidence>
<dbReference type="PANTHER" id="PTHR11728">
    <property type="entry name" value="GLYCEROL-3-PHOSPHATE DEHYDROGENASE"/>
    <property type="match status" value="1"/>
</dbReference>
<dbReference type="Pfam" id="PF01210">
    <property type="entry name" value="NAD_Gly3P_dh_N"/>
    <property type="match status" value="1"/>
</dbReference>
<accession>A0A059XMA5</accession>
<dbReference type="InterPro" id="IPR036291">
    <property type="entry name" value="NAD(P)-bd_dom_sf"/>
</dbReference>
<dbReference type="Gene3D" id="1.10.1040.10">
    <property type="entry name" value="N-(1-d-carboxylethyl)-l-norvaline Dehydrogenase, domain 2"/>
    <property type="match status" value="1"/>
</dbReference>
<evidence type="ECO:0000256" key="4">
    <source>
        <dbReference type="ARBA" id="ARBA00023027"/>
    </source>
</evidence>
<dbReference type="Gene3D" id="3.40.50.720">
    <property type="entry name" value="NAD(P)-binding Rossmann-like Domain"/>
    <property type="match status" value="1"/>
</dbReference>
<comment type="catalytic activity">
    <reaction evidence="12">
        <text>sn-glycerol 3-phosphate + NADP(+) = dihydroxyacetone phosphate + NADPH + H(+)</text>
        <dbReference type="Rhea" id="RHEA:11096"/>
        <dbReference type="ChEBI" id="CHEBI:15378"/>
        <dbReference type="ChEBI" id="CHEBI:57597"/>
        <dbReference type="ChEBI" id="CHEBI:57642"/>
        <dbReference type="ChEBI" id="CHEBI:57783"/>
        <dbReference type="ChEBI" id="CHEBI:58349"/>
        <dbReference type="EC" id="1.1.1.94"/>
    </reaction>
</comment>
<evidence type="ECO:0000256" key="12">
    <source>
        <dbReference type="RuleBase" id="RU000439"/>
    </source>
</evidence>
<dbReference type="SUPFAM" id="SSF51735">
    <property type="entry name" value="NAD(P)-binding Rossmann-fold domains"/>
    <property type="match status" value="1"/>
</dbReference>
<proteinExistence type="inferred from homology"/>
<evidence type="ECO:0000256" key="2">
    <source>
        <dbReference type="ARBA" id="ARBA00022516"/>
    </source>
</evidence>
<dbReference type="GO" id="GO:0008654">
    <property type="term" value="P:phospholipid biosynthetic process"/>
    <property type="evidence" value="ECO:0007669"/>
    <property type="project" value="UniProtKB-KW"/>
</dbReference>
<dbReference type="Pfam" id="PF07479">
    <property type="entry name" value="NAD_Gly3P_dh_C"/>
    <property type="match status" value="1"/>
</dbReference>
<dbReference type="Proteomes" id="UP000027088">
    <property type="component" value="Chromosome"/>
</dbReference>
<dbReference type="AlphaFoldDB" id="A0A059XMA5"/>
<evidence type="ECO:0000256" key="9">
    <source>
        <dbReference type="PIRSR" id="PIRSR000114-2"/>
    </source>
</evidence>
<keyword evidence="2" id="KW-0444">Lipid biosynthesis</keyword>
<dbReference type="GO" id="GO:0005829">
    <property type="term" value="C:cytosol"/>
    <property type="evidence" value="ECO:0007669"/>
    <property type="project" value="TreeGrafter"/>
</dbReference>
<comment type="similarity">
    <text evidence="1 11">Belongs to the NAD-dependent glycerol-3-phosphate dehydrogenase family.</text>
</comment>
<dbReference type="InterPro" id="IPR006109">
    <property type="entry name" value="G3P_DH_NAD-dep_C"/>
</dbReference>
<evidence type="ECO:0000256" key="11">
    <source>
        <dbReference type="RuleBase" id="RU000437"/>
    </source>
</evidence>
<evidence type="ECO:0000256" key="8">
    <source>
        <dbReference type="PIRSR" id="PIRSR000114-1"/>
    </source>
</evidence>
<dbReference type="EMBL" id="CP007521">
    <property type="protein sequence ID" value="AIA29649.1"/>
    <property type="molecule type" value="Genomic_DNA"/>
</dbReference>
<organism evidence="15 16">
    <name type="scientific">Mycoplasmopsis californica</name>
    <dbReference type="NCBI Taxonomy" id="2113"/>
    <lineage>
        <taxon>Bacteria</taxon>
        <taxon>Bacillati</taxon>
        <taxon>Mycoplasmatota</taxon>
        <taxon>Mycoplasmoidales</taxon>
        <taxon>Metamycoplasmataceae</taxon>
        <taxon>Mycoplasmopsis</taxon>
    </lineage>
</organism>
<dbReference type="EC" id="1.1.1.94" evidence="12"/>
<dbReference type="SUPFAM" id="SSF48179">
    <property type="entry name" value="6-phosphogluconate dehydrogenase C-terminal domain-like"/>
    <property type="match status" value="1"/>
</dbReference>
<evidence type="ECO:0000256" key="1">
    <source>
        <dbReference type="ARBA" id="ARBA00011009"/>
    </source>
</evidence>
<keyword evidence="5" id="KW-0443">Lipid metabolism</keyword>
<dbReference type="GO" id="GO:0046168">
    <property type="term" value="P:glycerol-3-phosphate catabolic process"/>
    <property type="evidence" value="ECO:0007669"/>
    <property type="project" value="InterPro"/>
</dbReference>
<evidence type="ECO:0000256" key="10">
    <source>
        <dbReference type="PIRSR" id="PIRSR000114-3"/>
    </source>
</evidence>
<sequence length="328" mass="35664">MSRNFVMLGTGAWSSALASMLSKNGHKIKMWGIDKSEILDINKGVNTKYFASSKFNNPENIEATSDLKYALENVDIIVVAVPTPVISPVLTQVKTHLGNRKISIINVAKGINPETKEFFSAVIKNAIGSNLIDICSVIGPSFAIDVFNNKMTMVNAVGENIEFLTKITNYFTTSSFKLIPNTDEKASETFSALKNVLAIGMGIASGLFDSQNLLPALISLGLKEIFQIAKFLSPETSDTVGYELAAVGDIVLTCLNPTSRNFSFGLEIAKNGVQKAIAMNVKTVEGYNTAKILEKILQNKKAPEAPFISNIISVLLHNLNPREILNFI</sequence>
<dbReference type="GO" id="GO:0005975">
    <property type="term" value="P:carbohydrate metabolic process"/>
    <property type="evidence" value="ECO:0007669"/>
    <property type="project" value="InterPro"/>
</dbReference>
<feature type="binding site" evidence="10">
    <location>
        <position position="260"/>
    </location>
    <ligand>
        <name>NAD(+)</name>
        <dbReference type="ChEBI" id="CHEBI:57540"/>
    </ligand>
</feature>
<keyword evidence="7" id="KW-1208">Phospholipid metabolism</keyword>
<feature type="binding site" evidence="10">
    <location>
        <position position="282"/>
    </location>
    <ligand>
        <name>NAD(+)</name>
        <dbReference type="ChEBI" id="CHEBI:57540"/>
    </ligand>
</feature>
<dbReference type="PIRSF" id="PIRSF000114">
    <property type="entry name" value="Glycerol-3-P_dh"/>
    <property type="match status" value="1"/>
</dbReference>
<dbReference type="GO" id="GO:0141153">
    <property type="term" value="F:glycerol-3-phosphate dehydrogenase (NADP+) activity"/>
    <property type="evidence" value="ECO:0007669"/>
    <property type="project" value="RHEA"/>
</dbReference>
<keyword evidence="16" id="KW-1185">Reference proteome</keyword>
<dbReference type="KEGG" id="mcr:MCFN_02630"/>
<evidence type="ECO:0000256" key="6">
    <source>
        <dbReference type="ARBA" id="ARBA00023209"/>
    </source>
</evidence>
<gene>
    <name evidence="15" type="primary">gpsA</name>
    <name evidence="15" type="ORF">MCFN_02630</name>
</gene>
<feature type="domain" description="Glycerol-3-phosphate dehydrogenase NAD-dependent C-terminal" evidence="14">
    <location>
        <begin position="185"/>
        <end position="325"/>
    </location>
</feature>
<feature type="domain" description="Glycerol-3-phosphate dehydrogenase NAD-dependent N-terminal" evidence="13">
    <location>
        <begin position="7"/>
        <end position="160"/>
    </location>
</feature>
<dbReference type="InterPro" id="IPR013328">
    <property type="entry name" value="6PGD_dom2"/>
</dbReference>
<dbReference type="RefSeq" id="WP_038562031.1">
    <property type="nucleotide sequence ID" value="NZ_CP007521.1"/>
</dbReference>
<dbReference type="InterPro" id="IPR006168">
    <property type="entry name" value="G3P_DH_NAD-dep"/>
</dbReference>
<feature type="binding site" evidence="9">
    <location>
        <position position="109"/>
    </location>
    <ligand>
        <name>substrate</name>
    </ligand>
</feature>
<keyword evidence="4 10" id="KW-0520">NAD</keyword>